<name>A0A0R3TX42_RODNA</name>
<sequence length="240" mass="26059">MFKFAQNSYIRLLHSTVFSISHLEEVGSQGQPTVLYSTSDNYSNGFAHVYPVCTTTRITSHQTGVGAGGGQHHTSSGENAHLLSGLVTQPRKCSSAATATYTETPTNGDGEGDPSKYEYQFLLQQKVPVLIQRHPSTSQRSCGDKLIGLNIQSDAWPTTSQENNDPNISRINGHTYKSATLQPMRRSISSDWNSDLDDTINSTTPLQPQKVVKFSASSISLNKLNSTGDVLSKAGETSYV</sequence>
<dbReference type="WBParaSite" id="HNAJ_0001243001-mRNA-1">
    <property type="protein sequence ID" value="HNAJ_0001243001-mRNA-1"/>
    <property type="gene ID" value="HNAJ_0001243001"/>
</dbReference>
<dbReference type="Proteomes" id="UP000278807">
    <property type="component" value="Unassembled WGS sequence"/>
</dbReference>
<evidence type="ECO:0000313" key="1">
    <source>
        <dbReference type="EMBL" id="VDO13049.1"/>
    </source>
</evidence>
<evidence type="ECO:0000313" key="2">
    <source>
        <dbReference type="Proteomes" id="UP000278807"/>
    </source>
</evidence>
<reference evidence="1 2" key="2">
    <citation type="submission" date="2018-11" db="EMBL/GenBank/DDBJ databases">
        <authorList>
            <consortium name="Pathogen Informatics"/>
        </authorList>
    </citation>
    <scope>NUCLEOTIDE SEQUENCE [LARGE SCALE GENOMIC DNA]</scope>
</reference>
<dbReference type="EMBL" id="UZAE01014296">
    <property type="protein sequence ID" value="VDO13049.1"/>
    <property type="molecule type" value="Genomic_DNA"/>
</dbReference>
<reference evidence="3" key="1">
    <citation type="submission" date="2017-02" db="UniProtKB">
        <authorList>
            <consortium name="WormBaseParasite"/>
        </authorList>
    </citation>
    <scope>IDENTIFICATION</scope>
</reference>
<keyword evidence="2" id="KW-1185">Reference proteome</keyword>
<dbReference type="AlphaFoldDB" id="A0A0R3TX42"/>
<protein>
    <submittedName>
        <fullName evidence="1 3">Uncharacterized protein</fullName>
    </submittedName>
</protein>
<evidence type="ECO:0000313" key="3">
    <source>
        <dbReference type="WBParaSite" id="HNAJ_0001243001-mRNA-1"/>
    </source>
</evidence>
<proteinExistence type="predicted"/>
<organism evidence="3">
    <name type="scientific">Rodentolepis nana</name>
    <name type="common">Dwarf tapeworm</name>
    <name type="synonym">Hymenolepis nana</name>
    <dbReference type="NCBI Taxonomy" id="102285"/>
    <lineage>
        <taxon>Eukaryota</taxon>
        <taxon>Metazoa</taxon>
        <taxon>Spiralia</taxon>
        <taxon>Lophotrochozoa</taxon>
        <taxon>Platyhelminthes</taxon>
        <taxon>Cestoda</taxon>
        <taxon>Eucestoda</taxon>
        <taxon>Cyclophyllidea</taxon>
        <taxon>Hymenolepididae</taxon>
        <taxon>Rodentolepis</taxon>
    </lineage>
</organism>
<accession>A0A0R3TX42</accession>
<dbReference type="STRING" id="102285.A0A0R3TX42"/>
<gene>
    <name evidence="1" type="ORF">HNAJ_LOCUS12415</name>
</gene>